<keyword evidence="5 7" id="KW-1133">Transmembrane helix</keyword>
<dbReference type="Gene3D" id="1.20.1250.20">
    <property type="entry name" value="MFS general substrate transporter like domains"/>
    <property type="match status" value="1"/>
</dbReference>
<evidence type="ECO:0000256" key="1">
    <source>
        <dbReference type="ARBA" id="ARBA00004651"/>
    </source>
</evidence>
<evidence type="ECO:0000256" key="3">
    <source>
        <dbReference type="ARBA" id="ARBA00022475"/>
    </source>
</evidence>
<feature type="transmembrane region" description="Helical" evidence="7">
    <location>
        <begin position="57"/>
        <end position="79"/>
    </location>
</feature>
<evidence type="ECO:0000256" key="4">
    <source>
        <dbReference type="ARBA" id="ARBA00022692"/>
    </source>
</evidence>
<evidence type="ECO:0000313" key="9">
    <source>
        <dbReference type="EMBL" id="NJC33599.1"/>
    </source>
</evidence>
<feature type="transmembrane region" description="Helical" evidence="7">
    <location>
        <begin position="296"/>
        <end position="325"/>
    </location>
</feature>
<protein>
    <submittedName>
        <fullName evidence="9">MFS family permease</fullName>
    </submittedName>
</protein>
<dbReference type="EMBL" id="JAATJE010000001">
    <property type="protein sequence ID" value="NJC33599.1"/>
    <property type="molecule type" value="Genomic_DNA"/>
</dbReference>
<dbReference type="InterPro" id="IPR036259">
    <property type="entry name" value="MFS_trans_sf"/>
</dbReference>
<dbReference type="PROSITE" id="PS50850">
    <property type="entry name" value="MFS"/>
    <property type="match status" value="1"/>
</dbReference>
<evidence type="ECO:0000256" key="7">
    <source>
        <dbReference type="SAM" id="Phobius"/>
    </source>
</evidence>
<evidence type="ECO:0000256" key="5">
    <source>
        <dbReference type="ARBA" id="ARBA00022989"/>
    </source>
</evidence>
<feature type="domain" description="Major facilitator superfamily (MFS) profile" evidence="8">
    <location>
        <begin position="1"/>
        <end position="203"/>
    </location>
</feature>
<comment type="caution">
    <text evidence="9">The sequence shown here is derived from an EMBL/GenBank/DDBJ whole genome shotgun (WGS) entry which is preliminary data.</text>
</comment>
<dbReference type="Proteomes" id="UP000734218">
    <property type="component" value="Unassembled WGS sequence"/>
</dbReference>
<evidence type="ECO:0000259" key="8">
    <source>
        <dbReference type="PROSITE" id="PS50850"/>
    </source>
</evidence>
<feature type="transmembrane region" description="Helical" evidence="7">
    <location>
        <begin position="373"/>
        <end position="400"/>
    </location>
</feature>
<dbReference type="CDD" id="cd06173">
    <property type="entry name" value="MFS_MefA_like"/>
    <property type="match status" value="1"/>
</dbReference>
<keyword evidence="6 7" id="KW-0472">Membrane</keyword>
<evidence type="ECO:0000256" key="6">
    <source>
        <dbReference type="ARBA" id="ARBA00023136"/>
    </source>
</evidence>
<feature type="transmembrane region" description="Helical" evidence="7">
    <location>
        <begin position="264"/>
        <end position="284"/>
    </location>
</feature>
<dbReference type="RefSeq" id="WP_167953564.1">
    <property type="nucleotide sequence ID" value="NZ_JAATJE010000001.1"/>
</dbReference>
<sequence length="428" mass="44858">MTAATPHPFTIPNFRNFFVARLCSMMGGYGMVLIIGWQAYNLARADGLSIEAAAVRLGFIGLFQFVPLFLLTPLVGWVADSMDRRFVVRAVQALQFAVALALAIATMNDAVTLPFIYGVAVLLGVARAFQGPAVGALAPNLVPKEVLPTAIALSSIAWQGGSIVGPAIAGPLYATAPSLPYWVASAFYAAAFLLFMRIGPVPRSQIDKGRGPIAQVVDGVRYVMANKLVLGVITLDLFAVLLAGAVALIPVYARDILQAGEHGLSLLAASPAIGAAAVALLFSVRPLKRNVGNRMLASVFVFGLATIGFGLSRSLPLSMLCLIIYGGADMFSVFVRQSLIQLHTPDDRRGRVGAVSQLTISASNELGEAESGFLAGLLGPVTAVVAGGIGAIVVTALWAWRFPQISAARTFDPSDEVVASEPNAIAKP</sequence>
<feature type="transmembrane region" description="Helical" evidence="7">
    <location>
        <begin position="228"/>
        <end position="252"/>
    </location>
</feature>
<dbReference type="PANTHER" id="PTHR23513">
    <property type="entry name" value="INTEGRAL MEMBRANE EFFLUX PROTEIN-RELATED"/>
    <property type="match status" value="1"/>
</dbReference>
<feature type="transmembrane region" description="Helical" evidence="7">
    <location>
        <begin position="86"/>
        <end position="105"/>
    </location>
</feature>
<name>A0ABX0XJT4_9SPHN</name>
<feature type="transmembrane region" description="Helical" evidence="7">
    <location>
        <begin position="179"/>
        <end position="198"/>
    </location>
</feature>
<feature type="transmembrane region" description="Helical" evidence="7">
    <location>
        <begin position="111"/>
        <end position="129"/>
    </location>
</feature>
<dbReference type="Pfam" id="PF05977">
    <property type="entry name" value="MFS_3"/>
    <property type="match status" value="1"/>
</dbReference>
<reference evidence="9 10" key="1">
    <citation type="submission" date="2020-03" db="EMBL/GenBank/DDBJ databases">
        <title>Genomic Encyclopedia of Type Strains, Phase IV (KMG-IV): sequencing the most valuable type-strain genomes for metagenomic binning, comparative biology and taxonomic classification.</title>
        <authorList>
            <person name="Goeker M."/>
        </authorList>
    </citation>
    <scope>NUCLEOTIDE SEQUENCE [LARGE SCALE GENOMIC DNA]</scope>
    <source>
        <strain evidence="9 10">DSM 27651</strain>
    </source>
</reference>
<proteinExistence type="predicted"/>
<dbReference type="InterPro" id="IPR010290">
    <property type="entry name" value="TM_effector"/>
</dbReference>
<accession>A0ABX0XJT4</accession>
<gene>
    <name evidence="9" type="ORF">GGR88_001073</name>
</gene>
<dbReference type="SUPFAM" id="SSF103473">
    <property type="entry name" value="MFS general substrate transporter"/>
    <property type="match status" value="1"/>
</dbReference>
<keyword evidence="10" id="KW-1185">Reference proteome</keyword>
<keyword evidence="2" id="KW-0813">Transport</keyword>
<keyword evidence="4 7" id="KW-0812">Transmembrane</keyword>
<organism evidence="9 10">
    <name type="scientific">Sphingomonas jejuensis</name>
    <dbReference type="NCBI Taxonomy" id="904715"/>
    <lineage>
        <taxon>Bacteria</taxon>
        <taxon>Pseudomonadati</taxon>
        <taxon>Pseudomonadota</taxon>
        <taxon>Alphaproteobacteria</taxon>
        <taxon>Sphingomonadales</taxon>
        <taxon>Sphingomonadaceae</taxon>
        <taxon>Sphingomonas</taxon>
    </lineage>
</organism>
<evidence type="ECO:0000313" key="10">
    <source>
        <dbReference type="Proteomes" id="UP000734218"/>
    </source>
</evidence>
<feature type="transmembrane region" description="Helical" evidence="7">
    <location>
        <begin position="150"/>
        <end position="173"/>
    </location>
</feature>
<evidence type="ECO:0000256" key="2">
    <source>
        <dbReference type="ARBA" id="ARBA00022448"/>
    </source>
</evidence>
<dbReference type="PANTHER" id="PTHR23513:SF9">
    <property type="entry name" value="ENTEROBACTIN EXPORTER ENTS"/>
    <property type="match status" value="1"/>
</dbReference>
<feature type="transmembrane region" description="Helical" evidence="7">
    <location>
        <begin position="18"/>
        <end position="37"/>
    </location>
</feature>
<keyword evidence="3" id="KW-1003">Cell membrane</keyword>
<comment type="subcellular location">
    <subcellularLocation>
        <location evidence="1">Cell membrane</location>
        <topology evidence="1">Multi-pass membrane protein</topology>
    </subcellularLocation>
</comment>
<dbReference type="InterPro" id="IPR020846">
    <property type="entry name" value="MFS_dom"/>
</dbReference>